<dbReference type="InterPro" id="IPR012340">
    <property type="entry name" value="NA-bd_OB-fold"/>
</dbReference>
<dbReference type="GO" id="GO:0003676">
    <property type="term" value="F:nucleic acid binding"/>
    <property type="evidence" value="ECO:0007669"/>
    <property type="project" value="InterPro"/>
</dbReference>
<dbReference type="CDD" id="cd04317">
    <property type="entry name" value="EcAspRS_like_N"/>
    <property type="match status" value="1"/>
</dbReference>
<sequence>MSSTYRTHSCGALRPADSGSTVTLSGWVNNYRDHGGVRFVDLRDRDGLTQVVFHPEAAAAHQTAQKLRHEDVITVTGEVVAREGGVNPKLATGEVEVDASALRVLSKSLTPPFTPDEAGKVNEEIRLRHRYLDMRRPRMQEILRKRHRVTKTVRDFCDEHGFLEIETPFLCRSTPEGARDFLVPSRLQAGSFYALPQSPQLFKQLLMIGGAERYVQIVRCFRDEDPRADRQAEFTQVDLEMSFVDQEDVIGLCEGMIRRIWKDVAGVDVPTIQRMPYAEAMARFGSDRPDLRFGMELVDVTQTCRSTGFKVFDGAVAAGGAVKLIRVPGGGSLTRKQTDALADFAKGFGGGGLPVCKVEDAGGTLQLATGVAKFLGGVGPRLIDAAGAEAGDLLCFGVDPKPATVDRVLGELRVKLAHDLGLIDPEQNAWVWIVDFPLVEWLEEPAGLRAAVADGAGQSGSAAASAPGRWHALHHPFTAPAEGSAEALKSGDRERIAAVTSKAYDLVLNGSELGGGSIRVHAPETQATIFELLGIHPEEQRNKFGFLLDALQHGAPPHGGLAFGLDRVVMHLVGTTNIRDVIAFPKTQNGADLLTDAPSEVEDKQLEELSLVVRRAAAAATA</sequence>
<dbReference type="GO" id="GO:0005524">
    <property type="term" value="F:ATP binding"/>
    <property type="evidence" value="ECO:0007669"/>
    <property type="project" value="UniProtKB-UniRule"/>
</dbReference>
<dbReference type="NCBIfam" id="TIGR00459">
    <property type="entry name" value="aspS_bact"/>
    <property type="match status" value="1"/>
</dbReference>
<evidence type="ECO:0000256" key="7">
    <source>
        <dbReference type="HAMAP-Rule" id="MF_00044"/>
    </source>
</evidence>
<dbReference type="eggNOG" id="COG0173">
    <property type="taxonomic scope" value="Bacteria"/>
</dbReference>
<name>I0IGJ6_PHYMF</name>
<dbReference type="SUPFAM" id="SSF50249">
    <property type="entry name" value="Nucleic acid-binding proteins"/>
    <property type="match status" value="1"/>
</dbReference>
<keyword evidence="4 7" id="KW-0067">ATP-binding</keyword>
<dbReference type="Pfam" id="PF01336">
    <property type="entry name" value="tRNA_anti-codon"/>
    <property type="match status" value="1"/>
</dbReference>
<dbReference type="InterPro" id="IPR045864">
    <property type="entry name" value="aa-tRNA-synth_II/BPL/LPL"/>
</dbReference>
<dbReference type="InterPro" id="IPR000949">
    <property type="entry name" value="ELM2_dom"/>
</dbReference>
<dbReference type="SUPFAM" id="SSF55681">
    <property type="entry name" value="Class II aaRS and biotin synthetases"/>
    <property type="match status" value="1"/>
</dbReference>
<keyword evidence="7" id="KW-0963">Cytoplasm</keyword>
<feature type="domain" description="ELM2" evidence="9">
    <location>
        <begin position="516"/>
        <end position="622"/>
    </location>
</feature>
<feature type="binding site" evidence="7">
    <location>
        <begin position="564"/>
        <end position="567"/>
    </location>
    <ligand>
        <name>ATP</name>
        <dbReference type="ChEBI" id="CHEBI:30616"/>
    </ligand>
</feature>
<dbReference type="InterPro" id="IPR004364">
    <property type="entry name" value="Aa-tRNA-synt_II"/>
</dbReference>
<proteinExistence type="inferred from homology"/>
<feature type="binding site" evidence="7">
    <location>
        <position position="231"/>
    </location>
    <ligand>
        <name>ATP</name>
        <dbReference type="ChEBI" id="CHEBI:30616"/>
    </ligand>
</feature>
<dbReference type="SUPFAM" id="SSF55261">
    <property type="entry name" value="GAD domain-like"/>
    <property type="match status" value="1"/>
</dbReference>
<dbReference type="Gene3D" id="3.30.1360.30">
    <property type="entry name" value="GAD-like domain"/>
    <property type="match status" value="1"/>
</dbReference>
<feature type="region of interest" description="Aspartate" evidence="7">
    <location>
        <begin position="200"/>
        <end position="203"/>
    </location>
</feature>
<comment type="function">
    <text evidence="7">Aspartyl-tRNA synthetase with relaxed tRNA specificity since it is able to aspartylate not only its cognate tRNA(Asp) but also tRNA(Asn). Reaction proceeds in two steps: L-aspartate is first activated by ATP to form Asp-AMP and then transferred to the acceptor end of tRNA(Asp/Asn).</text>
</comment>
<dbReference type="Proteomes" id="UP000007881">
    <property type="component" value="Chromosome"/>
</dbReference>
<dbReference type="OrthoDB" id="9802326at2"/>
<dbReference type="InterPro" id="IPR002312">
    <property type="entry name" value="Asp/Asn-tRNA-synth_IIb"/>
</dbReference>
<feature type="site" description="Important for tRNA non-discrimination" evidence="7">
    <location>
        <position position="34"/>
    </location>
</feature>
<evidence type="ECO:0000313" key="11">
    <source>
        <dbReference type="Proteomes" id="UP000007881"/>
    </source>
</evidence>
<evidence type="ECO:0000259" key="8">
    <source>
        <dbReference type="PROSITE" id="PS50862"/>
    </source>
</evidence>
<feature type="site" description="Important for tRNA non-discrimination" evidence="7">
    <location>
        <position position="84"/>
    </location>
</feature>
<feature type="binding site" evidence="7">
    <location>
        <position position="176"/>
    </location>
    <ligand>
        <name>L-aspartate</name>
        <dbReference type="ChEBI" id="CHEBI:29991"/>
    </ligand>
</feature>
<dbReference type="Pfam" id="PF02938">
    <property type="entry name" value="GAD"/>
    <property type="match status" value="1"/>
</dbReference>
<comment type="similarity">
    <text evidence="1 7">Belongs to the class-II aminoacyl-tRNA synthetase family. Type 1 subfamily.</text>
</comment>
<dbReference type="PROSITE" id="PS50862">
    <property type="entry name" value="AA_TRNA_LIGASE_II"/>
    <property type="match status" value="1"/>
</dbReference>
<feature type="binding site" evidence="7">
    <location>
        <position position="474"/>
    </location>
    <ligand>
        <name>L-aspartate</name>
        <dbReference type="ChEBI" id="CHEBI:29991"/>
    </ligand>
</feature>
<keyword evidence="2 7" id="KW-0436">Ligase</keyword>
<keyword evidence="3 7" id="KW-0547">Nucleotide-binding</keyword>
<feature type="binding site" evidence="7">
    <location>
        <begin position="222"/>
        <end position="224"/>
    </location>
    <ligand>
        <name>ATP</name>
        <dbReference type="ChEBI" id="CHEBI:30616"/>
    </ligand>
</feature>
<comment type="subunit">
    <text evidence="7">Homodimer.</text>
</comment>
<evidence type="ECO:0000256" key="2">
    <source>
        <dbReference type="ARBA" id="ARBA00022598"/>
    </source>
</evidence>
<dbReference type="InterPro" id="IPR004115">
    <property type="entry name" value="GAD-like_sf"/>
</dbReference>
<evidence type="ECO:0000256" key="1">
    <source>
        <dbReference type="ARBA" id="ARBA00006303"/>
    </source>
</evidence>
<evidence type="ECO:0000313" key="10">
    <source>
        <dbReference type="EMBL" id="BAM04384.1"/>
    </source>
</evidence>
<evidence type="ECO:0000256" key="5">
    <source>
        <dbReference type="ARBA" id="ARBA00022917"/>
    </source>
</evidence>
<dbReference type="Pfam" id="PF00152">
    <property type="entry name" value="tRNA-synt_2"/>
    <property type="match status" value="1"/>
</dbReference>
<dbReference type="InterPro" id="IPR006195">
    <property type="entry name" value="aa-tRNA-synth_II"/>
</dbReference>
<dbReference type="EMBL" id="AP012338">
    <property type="protein sequence ID" value="BAM04384.1"/>
    <property type="molecule type" value="Genomic_DNA"/>
</dbReference>
<keyword evidence="6 7" id="KW-0030">Aminoacyl-tRNA synthetase</keyword>
<evidence type="ECO:0000259" key="9">
    <source>
        <dbReference type="PROSITE" id="PS51156"/>
    </source>
</evidence>
<dbReference type="Gene3D" id="3.30.930.10">
    <property type="entry name" value="Bira Bifunctional Protein, Domain 2"/>
    <property type="match status" value="1"/>
</dbReference>
<dbReference type="RefSeq" id="WP_014437602.1">
    <property type="nucleotide sequence ID" value="NC_017080.1"/>
</dbReference>
<comment type="subcellular location">
    <subcellularLocation>
        <location evidence="7">Cytoplasm</location>
    </subcellularLocation>
</comment>
<dbReference type="GO" id="GO:0004815">
    <property type="term" value="F:aspartate-tRNA ligase activity"/>
    <property type="evidence" value="ECO:0007669"/>
    <property type="project" value="UniProtKB-UniRule"/>
</dbReference>
<dbReference type="InterPro" id="IPR047089">
    <property type="entry name" value="Asp-tRNA-ligase_1_N"/>
</dbReference>
<feature type="binding site" evidence="7">
    <location>
        <position position="512"/>
    </location>
    <ligand>
        <name>ATP</name>
        <dbReference type="ChEBI" id="CHEBI:30616"/>
    </ligand>
</feature>
<accession>I0IGJ6</accession>
<evidence type="ECO:0000256" key="6">
    <source>
        <dbReference type="ARBA" id="ARBA00023146"/>
    </source>
</evidence>
<dbReference type="InterPro" id="IPR004524">
    <property type="entry name" value="Asp-tRNA-ligase_1"/>
</dbReference>
<dbReference type="PANTHER" id="PTHR22594:SF5">
    <property type="entry name" value="ASPARTATE--TRNA LIGASE, MITOCHONDRIAL"/>
    <property type="match status" value="1"/>
</dbReference>
<dbReference type="PANTHER" id="PTHR22594">
    <property type="entry name" value="ASPARTYL/LYSYL-TRNA SYNTHETASE"/>
    <property type="match status" value="1"/>
</dbReference>
<dbReference type="EC" id="6.1.1.23" evidence="7"/>
<reference evidence="10 11" key="1">
    <citation type="submission" date="2012-02" db="EMBL/GenBank/DDBJ databases">
        <title>Complete genome sequence of Phycisphaera mikurensis NBRC 102666.</title>
        <authorList>
            <person name="Ankai A."/>
            <person name="Hosoyama A."/>
            <person name="Terui Y."/>
            <person name="Sekine M."/>
            <person name="Fukai R."/>
            <person name="Kato Y."/>
            <person name="Nakamura S."/>
            <person name="Yamada-Narita S."/>
            <person name="Kawakoshi A."/>
            <person name="Fukunaga Y."/>
            <person name="Yamazaki S."/>
            <person name="Fujita N."/>
        </authorList>
    </citation>
    <scope>NUCLEOTIDE SEQUENCE [LARGE SCALE GENOMIC DNA]</scope>
    <source>
        <strain evidence="11">NBRC 102666 / KCTC 22515 / FYK2301M01</strain>
    </source>
</reference>
<feature type="domain" description="Aminoacyl-transfer RNA synthetases class-II family profile" evidence="8">
    <location>
        <begin position="146"/>
        <end position="585"/>
    </location>
</feature>
<feature type="binding site" evidence="7">
    <location>
        <position position="222"/>
    </location>
    <ligand>
        <name>L-aspartate</name>
        <dbReference type="ChEBI" id="CHEBI:29991"/>
    </ligand>
</feature>
<dbReference type="InterPro" id="IPR047090">
    <property type="entry name" value="AspRS_core"/>
</dbReference>
<dbReference type="InterPro" id="IPR029351">
    <property type="entry name" value="GAD_dom"/>
</dbReference>
<organism evidence="10 11">
    <name type="scientific">Phycisphaera mikurensis (strain NBRC 102666 / KCTC 22515 / FYK2301M01)</name>
    <dbReference type="NCBI Taxonomy" id="1142394"/>
    <lineage>
        <taxon>Bacteria</taxon>
        <taxon>Pseudomonadati</taxon>
        <taxon>Planctomycetota</taxon>
        <taxon>Phycisphaerae</taxon>
        <taxon>Phycisphaerales</taxon>
        <taxon>Phycisphaeraceae</taxon>
        <taxon>Phycisphaera</taxon>
    </lineage>
</organism>
<dbReference type="PROSITE" id="PS51156">
    <property type="entry name" value="ELM2"/>
    <property type="match status" value="1"/>
</dbReference>
<keyword evidence="5 7" id="KW-0648">Protein biosynthesis</keyword>
<dbReference type="AlphaFoldDB" id="I0IGJ6"/>
<dbReference type="HAMAP" id="MF_00044">
    <property type="entry name" value="Asp_tRNA_synth_type1"/>
    <property type="match status" value="1"/>
</dbReference>
<dbReference type="STRING" id="1142394.PSMK_22250"/>
<dbReference type="CDD" id="cd00777">
    <property type="entry name" value="AspRS_core"/>
    <property type="match status" value="1"/>
</dbReference>
<dbReference type="PRINTS" id="PR01042">
    <property type="entry name" value="TRNASYNTHASP"/>
</dbReference>
<dbReference type="KEGG" id="phm:PSMK_22250"/>
<gene>
    <name evidence="7 10" type="primary">aspS</name>
    <name evidence="10" type="ordered locus">PSMK_22250</name>
</gene>
<dbReference type="InterPro" id="IPR004365">
    <property type="entry name" value="NA-bd_OB_tRNA"/>
</dbReference>
<dbReference type="GO" id="GO:0006422">
    <property type="term" value="P:aspartyl-tRNA aminoacylation"/>
    <property type="evidence" value="ECO:0007669"/>
    <property type="project" value="UniProtKB-UniRule"/>
</dbReference>
<dbReference type="NCBIfam" id="NF001750">
    <property type="entry name" value="PRK00476.1"/>
    <property type="match status" value="1"/>
</dbReference>
<dbReference type="HOGENOM" id="CLU_014330_3_2_0"/>
<dbReference type="Gene3D" id="2.40.50.140">
    <property type="entry name" value="Nucleic acid-binding proteins"/>
    <property type="match status" value="1"/>
</dbReference>
<dbReference type="GO" id="GO:0005737">
    <property type="term" value="C:cytoplasm"/>
    <property type="evidence" value="ECO:0007669"/>
    <property type="project" value="UniProtKB-SubCell"/>
</dbReference>
<comment type="catalytic activity">
    <reaction evidence="7">
        <text>tRNA(Asx) + L-aspartate + ATP = L-aspartyl-tRNA(Asx) + AMP + diphosphate</text>
        <dbReference type="Rhea" id="RHEA:18349"/>
        <dbReference type="Rhea" id="RHEA-COMP:9710"/>
        <dbReference type="Rhea" id="RHEA-COMP:9711"/>
        <dbReference type="ChEBI" id="CHEBI:29991"/>
        <dbReference type="ChEBI" id="CHEBI:30616"/>
        <dbReference type="ChEBI" id="CHEBI:33019"/>
        <dbReference type="ChEBI" id="CHEBI:78442"/>
        <dbReference type="ChEBI" id="CHEBI:78516"/>
        <dbReference type="ChEBI" id="CHEBI:456215"/>
        <dbReference type="EC" id="6.1.1.23"/>
    </reaction>
</comment>
<evidence type="ECO:0000256" key="3">
    <source>
        <dbReference type="ARBA" id="ARBA00022741"/>
    </source>
</evidence>
<feature type="binding site" evidence="7">
    <location>
        <position position="519"/>
    </location>
    <ligand>
        <name>L-aspartate</name>
        <dbReference type="ChEBI" id="CHEBI:29991"/>
    </ligand>
</feature>
<keyword evidence="11" id="KW-1185">Reference proteome</keyword>
<protein>
    <recommendedName>
        <fullName evidence="7">Aspartate--tRNA(Asp/Asn) ligase</fullName>
        <ecNumber evidence="7">6.1.1.23</ecNumber>
    </recommendedName>
    <alternativeName>
        <fullName evidence="7">Aspartyl-tRNA synthetase</fullName>
        <shortName evidence="7">AspRS</shortName>
    </alternativeName>
    <alternativeName>
        <fullName evidence="7">Non-discriminating aspartyl-tRNA synthetase</fullName>
        <shortName evidence="7">ND-AspRS</shortName>
    </alternativeName>
</protein>
<evidence type="ECO:0000256" key="4">
    <source>
        <dbReference type="ARBA" id="ARBA00022840"/>
    </source>
</evidence>
<dbReference type="GO" id="GO:0050560">
    <property type="term" value="F:aspartate-tRNA(Asn) ligase activity"/>
    <property type="evidence" value="ECO:0007669"/>
    <property type="project" value="UniProtKB-EC"/>
</dbReference>